<evidence type="ECO:0000259" key="11">
    <source>
        <dbReference type="PROSITE" id="PS50113"/>
    </source>
</evidence>
<dbReference type="InterPro" id="IPR003594">
    <property type="entry name" value="HATPase_dom"/>
</dbReference>
<dbReference type="Gene3D" id="3.30.450.40">
    <property type="match status" value="1"/>
</dbReference>
<dbReference type="PANTHER" id="PTHR43304">
    <property type="entry name" value="PHYTOCHROME-LIKE PROTEIN CPH1"/>
    <property type="match status" value="1"/>
</dbReference>
<dbReference type="Pfam" id="PF02518">
    <property type="entry name" value="HATPase_c"/>
    <property type="match status" value="1"/>
</dbReference>
<gene>
    <name evidence="12" type="ORF">WG901_21880</name>
</gene>
<evidence type="ECO:0000313" key="13">
    <source>
        <dbReference type="Proteomes" id="UP001361239"/>
    </source>
</evidence>
<dbReference type="Gene3D" id="3.30.565.10">
    <property type="entry name" value="Histidine kinase-like ATPase, C-terminal domain"/>
    <property type="match status" value="1"/>
</dbReference>
<dbReference type="SMART" id="SM00387">
    <property type="entry name" value="HATPase_c"/>
    <property type="match status" value="1"/>
</dbReference>
<feature type="domain" description="PAC" evidence="11">
    <location>
        <begin position="276"/>
        <end position="328"/>
    </location>
</feature>
<dbReference type="CDD" id="cd18161">
    <property type="entry name" value="REC_hyHK_blue-like"/>
    <property type="match status" value="1"/>
</dbReference>
<dbReference type="SUPFAM" id="SSF47384">
    <property type="entry name" value="Homodimeric domain of signal transducing histidine kinase"/>
    <property type="match status" value="1"/>
</dbReference>
<keyword evidence="13" id="KW-1185">Reference proteome</keyword>
<feature type="coiled-coil region" evidence="7">
    <location>
        <begin position="183"/>
        <end position="210"/>
    </location>
</feature>
<name>A0ABU8S1U5_9SPHN</name>
<dbReference type="InterPro" id="IPR035965">
    <property type="entry name" value="PAS-like_dom_sf"/>
</dbReference>
<dbReference type="CDD" id="cd00130">
    <property type="entry name" value="PAS"/>
    <property type="match status" value="2"/>
</dbReference>
<dbReference type="InterPro" id="IPR001610">
    <property type="entry name" value="PAC"/>
</dbReference>
<dbReference type="Proteomes" id="UP001361239">
    <property type="component" value="Unassembled WGS sequence"/>
</dbReference>
<dbReference type="PROSITE" id="PS50110">
    <property type="entry name" value="RESPONSE_REGULATORY"/>
    <property type="match status" value="1"/>
</dbReference>
<evidence type="ECO:0000256" key="3">
    <source>
        <dbReference type="ARBA" id="ARBA00022553"/>
    </source>
</evidence>
<protein>
    <recommendedName>
        <fullName evidence="2">histidine kinase</fullName>
        <ecNumber evidence="2">2.7.13.3</ecNumber>
    </recommendedName>
</protein>
<dbReference type="Pfam" id="PF00512">
    <property type="entry name" value="HisKA"/>
    <property type="match status" value="1"/>
</dbReference>
<dbReference type="InterPro" id="IPR000014">
    <property type="entry name" value="PAS"/>
</dbReference>
<dbReference type="Pfam" id="PF00072">
    <property type="entry name" value="Response_reg"/>
    <property type="match status" value="1"/>
</dbReference>
<evidence type="ECO:0000256" key="5">
    <source>
        <dbReference type="ARBA" id="ARBA00022777"/>
    </source>
</evidence>
<evidence type="ECO:0000259" key="9">
    <source>
        <dbReference type="PROSITE" id="PS50110"/>
    </source>
</evidence>
<feature type="coiled-coil region" evidence="7">
    <location>
        <begin position="460"/>
        <end position="487"/>
    </location>
</feature>
<dbReference type="SUPFAM" id="SSF52172">
    <property type="entry name" value="CheY-like"/>
    <property type="match status" value="1"/>
</dbReference>
<dbReference type="InterPro" id="IPR036097">
    <property type="entry name" value="HisK_dim/P_sf"/>
</dbReference>
<dbReference type="InterPro" id="IPR004358">
    <property type="entry name" value="Sig_transdc_His_kin-like_C"/>
</dbReference>
<evidence type="ECO:0000259" key="8">
    <source>
        <dbReference type="PROSITE" id="PS50109"/>
    </source>
</evidence>
<dbReference type="PRINTS" id="PR00344">
    <property type="entry name" value="BCTRLSENSOR"/>
</dbReference>
<evidence type="ECO:0000259" key="10">
    <source>
        <dbReference type="PROSITE" id="PS50112"/>
    </source>
</evidence>
<dbReference type="Gene3D" id="1.10.287.130">
    <property type="match status" value="1"/>
</dbReference>
<dbReference type="RefSeq" id="WP_339589259.1">
    <property type="nucleotide sequence ID" value="NZ_JBBHJZ010000007.1"/>
</dbReference>
<evidence type="ECO:0000256" key="7">
    <source>
        <dbReference type="SAM" id="Coils"/>
    </source>
</evidence>
<sequence>MKSNDAPGTVPSQGKPRSDRAAALAGYGILDTPQEPEFDDIVRLAADTFGAPIAVVNMVTDDRQWFKAEVGIGQRELPLDVSICAHAIALDDFLVVPDTREDSRFDRNPLVTGENGLRFYAGAILRSAHGLPIGTLCVLDRAPRPQGITPHQRLVLEVLARQVMTQLELRKALASQQAGAAQLRSEVRQRSDAEKALGEVEERLRLANRATNDAIWDWDLVTDHVIWNEALETAHGHRLEDVAPTGAWWIAQIHPRDRDRVNHSIHDAIGGTADSWTEEYRFVRADGSYANILDRGHIIRARSGEAVRMIGAMLDVTERQRTRAELAINEERLRLATEAAEVGFWDVDVVHDILIWPPLVKGMFGISPQVEVTMADFYAGLHPDDREATIQAFTAACDPDERAVYDIEYRTIGKEDGRIRWIAAKGRGLFEADGLCVRVMGTAIDVTERKRDEAILRNLNDDLERRVAQQIAEREQVEEALRQAQKMEAVGQLTGGIAHDFNNLLAGISGSLELIDRRLTQGRTDGLERYLKAAHESANRAASLTQRLLAFSRRQTLDPKPIDVNRLVHGMEDLIGRTVGPAIAVEVVGAPGLWPTRVDAAQLESALLNLAINARDAMPAGGRITIETANKWLDDRGARERDLSPGQYVSICVTDSGSGIAKEIVGRIFDPFFTTKPLGQGTGLGLSMIHGFMRQSGGQIRVYTEPGSGTTMCLYLPRHAGAIVEDAEEAKNIEAVGAGETVLVIDDEPTVRMLVVDVLEEAGYQALEAPDGAGGLKILQSDAKIDLLITDVGLPGGMNGRQVADAARQVRPDLKVLFITGFAENAAVGDGHLPRGMEVMTKPFVMAELADKITDLIER</sequence>
<evidence type="ECO:0000256" key="6">
    <source>
        <dbReference type="PROSITE-ProRule" id="PRU00169"/>
    </source>
</evidence>
<evidence type="ECO:0000313" key="12">
    <source>
        <dbReference type="EMBL" id="MEJ5979319.1"/>
    </source>
</evidence>
<keyword evidence="5" id="KW-0418">Kinase</keyword>
<feature type="domain" description="PAC" evidence="11">
    <location>
        <begin position="405"/>
        <end position="458"/>
    </location>
</feature>
<dbReference type="Gene3D" id="2.10.70.100">
    <property type="match status" value="2"/>
</dbReference>
<evidence type="ECO:0000256" key="1">
    <source>
        <dbReference type="ARBA" id="ARBA00000085"/>
    </source>
</evidence>
<dbReference type="InterPro" id="IPR000700">
    <property type="entry name" value="PAS-assoc_C"/>
</dbReference>
<dbReference type="InterPro" id="IPR036890">
    <property type="entry name" value="HATPase_C_sf"/>
</dbReference>
<dbReference type="CDD" id="cd00082">
    <property type="entry name" value="HisKA"/>
    <property type="match status" value="1"/>
</dbReference>
<dbReference type="InterPro" id="IPR003018">
    <property type="entry name" value="GAF"/>
</dbReference>
<evidence type="ECO:0000256" key="4">
    <source>
        <dbReference type="ARBA" id="ARBA00022679"/>
    </source>
</evidence>
<dbReference type="SUPFAM" id="SSF55781">
    <property type="entry name" value="GAF domain-like"/>
    <property type="match status" value="1"/>
</dbReference>
<keyword evidence="3 6" id="KW-0597">Phosphoprotein</keyword>
<dbReference type="SMART" id="SM00086">
    <property type="entry name" value="PAC"/>
    <property type="match status" value="2"/>
</dbReference>
<dbReference type="Pfam" id="PF08447">
    <property type="entry name" value="PAS_3"/>
    <property type="match status" value="2"/>
</dbReference>
<dbReference type="EMBL" id="JBBHJZ010000007">
    <property type="protein sequence ID" value="MEJ5979319.1"/>
    <property type="molecule type" value="Genomic_DNA"/>
</dbReference>
<dbReference type="PROSITE" id="PS50112">
    <property type="entry name" value="PAS"/>
    <property type="match status" value="2"/>
</dbReference>
<dbReference type="InterPro" id="IPR003661">
    <property type="entry name" value="HisK_dim/P_dom"/>
</dbReference>
<reference evidence="12 13" key="1">
    <citation type="submission" date="2024-03" db="EMBL/GenBank/DDBJ databases">
        <authorList>
            <person name="Jo J.-H."/>
        </authorList>
    </citation>
    <scope>NUCLEOTIDE SEQUENCE [LARGE SCALE GENOMIC DNA]</scope>
    <source>
        <strain evidence="12 13">PS1R-30</strain>
    </source>
</reference>
<feature type="modified residue" description="4-aspartylphosphate" evidence="6">
    <location>
        <position position="791"/>
    </location>
</feature>
<dbReference type="PROSITE" id="PS50113">
    <property type="entry name" value="PAC"/>
    <property type="match status" value="2"/>
</dbReference>
<feature type="domain" description="Response regulatory" evidence="9">
    <location>
        <begin position="741"/>
        <end position="857"/>
    </location>
</feature>
<dbReference type="SUPFAM" id="SSF55874">
    <property type="entry name" value="ATPase domain of HSP90 chaperone/DNA topoisomerase II/histidine kinase"/>
    <property type="match status" value="1"/>
</dbReference>
<accession>A0ABU8S1U5</accession>
<dbReference type="InterPro" id="IPR029016">
    <property type="entry name" value="GAF-like_dom_sf"/>
</dbReference>
<dbReference type="SMART" id="SM00091">
    <property type="entry name" value="PAS"/>
    <property type="match status" value="2"/>
</dbReference>
<dbReference type="SMART" id="SM00388">
    <property type="entry name" value="HisKA"/>
    <property type="match status" value="1"/>
</dbReference>
<dbReference type="SMART" id="SM00065">
    <property type="entry name" value="GAF"/>
    <property type="match status" value="1"/>
</dbReference>
<comment type="catalytic activity">
    <reaction evidence="1">
        <text>ATP + protein L-histidine = ADP + protein N-phospho-L-histidine.</text>
        <dbReference type="EC" id="2.7.13.3"/>
    </reaction>
</comment>
<dbReference type="InterPro" id="IPR013655">
    <property type="entry name" value="PAS_fold_3"/>
</dbReference>
<dbReference type="PROSITE" id="PS50109">
    <property type="entry name" value="HIS_KIN"/>
    <property type="match status" value="1"/>
</dbReference>
<feature type="domain" description="PAS" evidence="10">
    <location>
        <begin position="329"/>
        <end position="400"/>
    </location>
</feature>
<dbReference type="SUPFAM" id="SSF55785">
    <property type="entry name" value="PYP-like sensor domain (PAS domain)"/>
    <property type="match status" value="2"/>
</dbReference>
<proteinExistence type="predicted"/>
<keyword evidence="4" id="KW-0808">Transferase</keyword>
<feature type="domain" description="Histidine kinase" evidence="8">
    <location>
        <begin position="496"/>
        <end position="720"/>
    </location>
</feature>
<keyword evidence="7" id="KW-0175">Coiled coil</keyword>
<dbReference type="InterPro" id="IPR005467">
    <property type="entry name" value="His_kinase_dom"/>
</dbReference>
<comment type="caution">
    <text evidence="12">The sequence shown here is derived from an EMBL/GenBank/DDBJ whole genome shotgun (WGS) entry which is preliminary data.</text>
</comment>
<dbReference type="Pfam" id="PF01590">
    <property type="entry name" value="GAF"/>
    <property type="match status" value="1"/>
</dbReference>
<dbReference type="InterPro" id="IPR011006">
    <property type="entry name" value="CheY-like_superfamily"/>
</dbReference>
<dbReference type="PANTHER" id="PTHR43304:SF1">
    <property type="entry name" value="PAC DOMAIN-CONTAINING PROTEIN"/>
    <property type="match status" value="1"/>
</dbReference>
<dbReference type="Gene3D" id="3.30.450.20">
    <property type="entry name" value="PAS domain"/>
    <property type="match status" value="2"/>
</dbReference>
<dbReference type="NCBIfam" id="TIGR00229">
    <property type="entry name" value="sensory_box"/>
    <property type="match status" value="2"/>
</dbReference>
<dbReference type="Gene3D" id="3.40.50.2300">
    <property type="match status" value="1"/>
</dbReference>
<organism evidence="12 13">
    <name type="scientific">Novosphingobium anseongense</name>
    <dbReference type="NCBI Taxonomy" id="3133436"/>
    <lineage>
        <taxon>Bacteria</taxon>
        <taxon>Pseudomonadati</taxon>
        <taxon>Pseudomonadota</taxon>
        <taxon>Alphaproteobacteria</taxon>
        <taxon>Sphingomonadales</taxon>
        <taxon>Sphingomonadaceae</taxon>
        <taxon>Novosphingobium</taxon>
    </lineage>
</organism>
<dbReference type="SMART" id="SM00448">
    <property type="entry name" value="REC"/>
    <property type="match status" value="1"/>
</dbReference>
<dbReference type="InterPro" id="IPR001789">
    <property type="entry name" value="Sig_transdc_resp-reg_receiver"/>
</dbReference>
<dbReference type="InterPro" id="IPR052162">
    <property type="entry name" value="Sensor_kinase/Photoreceptor"/>
</dbReference>
<evidence type="ECO:0000256" key="2">
    <source>
        <dbReference type="ARBA" id="ARBA00012438"/>
    </source>
</evidence>
<dbReference type="EC" id="2.7.13.3" evidence="2"/>
<feature type="domain" description="PAS" evidence="10">
    <location>
        <begin position="200"/>
        <end position="272"/>
    </location>
</feature>